<evidence type="ECO:0000313" key="4">
    <source>
        <dbReference type="EMBL" id="SEN45168.1"/>
    </source>
</evidence>
<dbReference type="CDD" id="cd07043">
    <property type="entry name" value="STAS_anti-anti-sigma_factors"/>
    <property type="match status" value="1"/>
</dbReference>
<evidence type="ECO:0000256" key="2">
    <source>
        <dbReference type="RuleBase" id="RU003749"/>
    </source>
</evidence>
<dbReference type="EMBL" id="FODE01000007">
    <property type="protein sequence ID" value="SEN45168.1"/>
    <property type="molecule type" value="Genomic_DNA"/>
</dbReference>
<dbReference type="PANTHER" id="PTHR33495">
    <property type="entry name" value="ANTI-SIGMA FACTOR ANTAGONIST TM_1081-RELATED-RELATED"/>
    <property type="match status" value="1"/>
</dbReference>
<protein>
    <recommendedName>
        <fullName evidence="2">Anti-sigma factor antagonist</fullName>
    </recommendedName>
</protein>
<name>A0A1H8GPG4_9RHOB</name>
<evidence type="ECO:0000313" key="5">
    <source>
        <dbReference type="Proteomes" id="UP000199054"/>
    </source>
</evidence>
<dbReference type="InterPro" id="IPR002645">
    <property type="entry name" value="STAS_dom"/>
</dbReference>
<dbReference type="SUPFAM" id="SSF52091">
    <property type="entry name" value="SpoIIaa-like"/>
    <property type="match status" value="1"/>
</dbReference>
<dbReference type="OrthoDB" id="9796076at2"/>
<proteinExistence type="inferred from homology"/>
<feature type="domain" description="STAS" evidence="3">
    <location>
        <begin position="2"/>
        <end position="111"/>
    </location>
</feature>
<dbReference type="Pfam" id="PF01740">
    <property type="entry name" value="STAS"/>
    <property type="match status" value="1"/>
</dbReference>
<reference evidence="4 5" key="1">
    <citation type="submission" date="2016-10" db="EMBL/GenBank/DDBJ databases">
        <authorList>
            <person name="de Groot N.N."/>
        </authorList>
    </citation>
    <scope>NUCLEOTIDE SEQUENCE [LARGE SCALE GENOMIC DNA]</scope>
    <source>
        <strain evidence="4 5">DSM 8512</strain>
    </source>
</reference>
<dbReference type="PANTHER" id="PTHR33495:SF2">
    <property type="entry name" value="ANTI-SIGMA FACTOR ANTAGONIST TM_1081-RELATED"/>
    <property type="match status" value="1"/>
</dbReference>
<organism evidence="4 5">
    <name type="scientific">Paracoccus alcaliphilus</name>
    <dbReference type="NCBI Taxonomy" id="34002"/>
    <lineage>
        <taxon>Bacteria</taxon>
        <taxon>Pseudomonadati</taxon>
        <taxon>Pseudomonadota</taxon>
        <taxon>Alphaproteobacteria</taxon>
        <taxon>Rhodobacterales</taxon>
        <taxon>Paracoccaceae</taxon>
        <taxon>Paracoccus</taxon>
    </lineage>
</organism>
<dbReference type="InterPro" id="IPR003658">
    <property type="entry name" value="Anti-sigma_ant"/>
</dbReference>
<dbReference type="PROSITE" id="PS50801">
    <property type="entry name" value="STAS"/>
    <property type="match status" value="1"/>
</dbReference>
<dbReference type="RefSeq" id="WP_090611116.1">
    <property type="nucleotide sequence ID" value="NZ_CP067124.1"/>
</dbReference>
<dbReference type="GO" id="GO:0043856">
    <property type="term" value="F:anti-sigma factor antagonist activity"/>
    <property type="evidence" value="ECO:0007669"/>
    <property type="project" value="InterPro"/>
</dbReference>
<gene>
    <name evidence="4" type="ORF">SAMN04489859_100747</name>
</gene>
<evidence type="ECO:0000256" key="1">
    <source>
        <dbReference type="ARBA" id="ARBA00009013"/>
    </source>
</evidence>
<dbReference type="NCBIfam" id="TIGR00377">
    <property type="entry name" value="ant_ant_sig"/>
    <property type="match status" value="1"/>
</dbReference>
<dbReference type="AlphaFoldDB" id="A0A1H8GPG4"/>
<dbReference type="STRING" id="34002.SAMN04489859_100747"/>
<dbReference type="Gene3D" id="3.30.750.24">
    <property type="entry name" value="STAS domain"/>
    <property type="match status" value="1"/>
</dbReference>
<dbReference type="InterPro" id="IPR036513">
    <property type="entry name" value="STAS_dom_sf"/>
</dbReference>
<sequence>MQLTRVATSDEVVIVVNESRIDAAVAMRFKDRMRQLLGGTSQPVVIDMRAVQFLDSSGLGAIIALRKAMDDARPLTLLGLTPNVERVFRLTRMDSVFDIRPADPPTEEQAT</sequence>
<evidence type="ECO:0000259" key="3">
    <source>
        <dbReference type="PROSITE" id="PS50801"/>
    </source>
</evidence>
<accession>A0A1H8GPG4</accession>
<comment type="similarity">
    <text evidence="1 2">Belongs to the anti-sigma-factor antagonist family.</text>
</comment>
<keyword evidence="5" id="KW-1185">Reference proteome</keyword>
<dbReference type="Proteomes" id="UP000199054">
    <property type="component" value="Unassembled WGS sequence"/>
</dbReference>